<protein>
    <submittedName>
        <fullName evidence="1">Uncharacterized protein</fullName>
    </submittedName>
</protein>
<dbReference type="RefSeq" id="WP_015328358.1">
    <property type="nucleotide sequence ID" value="NC_020050.1"/>
</dbReference>
<dbReference type="KEGG" id="csg:Cylst_6534"/>
<keyword evidence="2" id="KW-1185">Reference proteome</keyword>
<evidence type="ECO:0000313" key="2">
    <source>
        <dbReference type="Proteomes" id="UP000010475"/>
    </source>
</evidence>
<organism evidence="1 2">
    <name type="scientific">Cylindrospermum stagnale PCC 7417</name>
    <dbReference type="NCBI Taxonomy" id="56107"/>
    <lineage>
        <taxon>Bacteria</taxon>
        <taxon>Bacillati</taxon>
        <taxon>Cyanobacteriota</taxon>
        <taxon>Cyanophyceae</taxon>
        <taxon>Nostocales</taxon>
        <taxon>Nostocaceae</taxon>
        <taxon>Cylindrospermum</taxon>
    </lineage>
</organism>
<dbReference type="PATRIC" id="fig|56107.3.peg.7008"/>
<keyword evidence="1" id="KW-0614">Plasmid</keyword>
<reference evidence="1 2" key="1">
    <citation type="submission" date="2012-06" db="EMBL/GenBank/DDBJ databases">
        <title>Noncontiguous Finished plasmid 1 of genome of Cylindrospermum stagnale PCC 7417.</title>
        <authorList>
            <consortium name="US DOE Joint Genome Institute"/>
            <person name="Gugger M."/>
            <person name="Coursin T."/>
            <person name="Rippka R."/>
            <person name="Tandeau De Marsac N."/>
            <person name="Huntemann M."/>
            <person name="Wei C.-L."/>
            <person name="Han J."/>
            <person name="Detter J.C."/>
            <person name="Han C."/>
            <person name="Tapia R."/>
            <person name="Davenport K."/>
            <person name="Daligault H."/>
            <person name="Erkkila T."/>
            <person name="Gu W."/>
            <person name="Munk A.C.C."/>
            <person name="Teshima H."/>
            <person name="Xu Y."/>
            <person name="Chain P."/>
            <person name="Chen A."/>
            <person name="Krypides N."/>
            <person name="Mavromatis K."/>
            <person name="Markowitz V."/>
            <person name="Szeto E."/>
            <person name="Ivanova N."/>
            <person name="Mikhailova N."/>
            <person name="Ovchinnikova G."/>
            <person name="Pagani I."/>
            <person name="Pati A."/>
            <person name="Goodwin L."/>
            <person name="Peters L."/>
            <person name="Pitluck S."/>
            <person name="Woyke T."/>
            <person name="Kerfeld C."/>
        </authorList>
    </citation>
    <scope>NUCLEOTIDE SEQUENCE [LARGE SCALE GENOMIC DNA]</scope>
    <source>
        <strain evidence="1 2">PCC 7417</strain>
        <plasmid evidence="2">Plasmid pCYLST.01</plasmid>
    </source>
</reference>
<dbReference type="Proteomes" id="UP000010475">
    <property type="component" value="Plasmid pCYLST.01"/>
</dbReference>
<accession>K9X746</accession>
<geneLocation type="plasmid" evidence="1 2">
    <name>pCYLST.01</name>
</geneLocation>
<gene>
    <name evidence="1" type="ORF">Cylst_6534</name>
</gene>
<evidence type="ECO:0000313" key="1">
    <source>
        <dbReference type="EMBL" id="AFZ28313.1"/>
    </source>
</evidence>
<dbReference type="HOGENOM" id="CLU_173980_0_0_3"/>
<proteinExistence type="predicted"/>
<dbReference type="EMBL" id="CP003643">
    <property type="protein sequence ID" value="AFZ28313.1"/>
    <property type="molecule type" value="Genomic_DNA"/>
</dbReference>
<dbReference type="AlphaFoldDB" id="K9X746"/>
<name>K9X746_9NOST</name>
<sequence>MTYLHFYKSNQDGNGVMPMNSQVSEILRHFEEAHKEDIEVITQVLARITTLSPEQIKPYLDTMLERLVKPQAERPLYETATPFELSQAFREWADSHDRNTPLLSDYAVSRESMYSDEE</sequence>